<dbReference type="AlphaFoldDB" id="U5QHP8"/>
<gene>
    <name evidence="8" type="ORF">GKIL_2251</name>
</gene>
<dbReference type="InterPro" id="IPR008207">
    <property type="entry name" value="Sig_transdc_His_kin_Hpt_dom"/>
</dbReference>
<dbReference type="CDD" id="cd00383">
    <property type="entry name" value="trans_reg_C"/>
    <property type="match status" value="1"/>
</dbReference>
<evidence type="ECO:0000259" key="6">
    <source>
        <dbReference type="PROSITE" id="PS50894"/>
    </source>
</evidence>
<evidence type="ECO:0000256" key="3">
    <source>
        <dbReference type="PROSITE-ProRule" id="PRU00169"/>
    </source>
</evidence>
<dbReference type="SMART" id="SM00862">
    <property type="entry name" value="Trans_reg_C"/>
    <property type="match status" value="1"/>
</dbReference>
<dbReference type="Proteomes" id="UP000017396">
    <property type="component" value="Chromosome"/>
</dbReference>
<feature type="domain" description="OmpR/PhoB-type" evidence="7">
    <location>
        <begin position="124"/>
        <end position="223"/>
    </location>
</feature>
<keyword evidence="3" id="KW-0597">Phosphoprotein</keyword>
<dbReference type="GO" id="GO:0000976">
    <property type="term" value="F:transcription cis-regulatory region binding"/>
    <property type="evidence" value="ECO:0007669"/>
    <property type="project" value="TreeGrafter"/>
</dbReference>
<keyword evidence="1 4" id="KW-0238">DNA-binding</keyword>
<protein>
    <submittedName>
        <fullName evidence="8">Two component transcriptional regulator, winged helix family</fullName>
    </submittedName>
</protein>
<dbReference type="GO" id="GO:0000156">
    <property type="term" value="F:phosphorelay response regulator activity"/>
    <property type="evidence" value="ECO:0007669"/>
    <property type="project" value="TreeGrafter"/>
</dbReference>
<evidence type="ECO:0000259" key="7">
    <source>
        <dbReference type="PROSITE" id="PS51755"/>
    </source>
</evidence>
<dbReference type="PROSITE" id="PS51755">
    <property type="entry name" value="OMPR_PHOB"/>
    <property type="match status" value="1"/>
</dbReference>
<feature type="DNA-binding region" description="OmpR/PhoB-type" evidence="4">
    <location>
        <begin position="124"/>
        <end position="223"/>
    </location>
</feature>
<dbReference type="eggNOG" id="COG0745">
    <property type="taxonomic scope" value="Bacteria"/>
</dbReference>
<dbReference type="GO" id="GO:0032993">
    <property type="term" value="C:protein-DNA complex"/>
    <property type="evidence" value="ECO:0007669"/>
    <property type="project" value="TreeGrafter"/>
</dbReference>
<dbReference type="Gene3D" id="3.40.50.2300">
    <property type="match status" value="2"/>
</dbReference>
<accession>U5QHP8</accession>
<evidence type="ECO:0000256" key="4">
    <source>
        <dbReference type="PROSITE-ProRule" id="PRU01091"/>
    </source>
</evidence>
<evidence type="ECO:0000313" key="8">
    <source>
        <dbReference type="EMBL" id="AGY58497.1"/>
    </source>
</evidence>
<dbReference type="CDD" id="cd17624">
    <property type="entry name" value="REC_OmpR_PmrA-like"/>
    <property type="match status" value="1"/>
</dbReference>
<dbReference type="PROSITE" id="PS50894">
    <property type="entry name" value="HPT"/>
    <property type="match status" value="1"/>
</dbReference>
<dbReference type="SUPFAM" id="SSF46894">
    <property type="entry name" value="C-terminal effector domain of the bipartite response regulators"/>
    <property type="match status" value="1"/>
</dbReference>
<keyword evidence="9" id="KW-1185">Reference proteome</keyword>
<dbReference type="Pfam" id="PF01627">
    <property type="entry name" value="Hpt"/>
    <property type="match status" value="1"/>
</dbReference>
<dbReference type="InterPro" id="IPR001867">
    <property type="entry name" value="OmpR/PhoB-type_DNA-bd"/>
</dbReference>
<dbReference type="InterPro" id="IPR036388">
    <property type="entry name" value="WH-like_DNA-bd_sf"/>
</dbReference>
<dbReference type="InterPro" id="IPR039420">
    <property type="entry name" value="WalR-like"/>
</dbReference>
<dbReference type="SUPFAM" id="SSF52172">
    <property type="entry name" value="CheY-like"/>
    <property type="match status" value="2"/>
</dbReference>
<dbReference type="eggNOG" id="COG3706">
    <property type="taxonomic scope" value="Bacteria"/>
</dbReference>
<dbReference type="CDD" id="cd00156">
    <property type="entry name" value="REC"/>
    <property type="match status" value="1"/>
</dbReference>
<feature type="domain" description="Response regulatory" evidence="5">
    <location>
        <begin position="469"/>
        <end position="585"/>
    </location>
</feature>
<dbReference type="Gene3D" id="1.20.120.160">
    <property type="entry name" value="HPT domain"/>
    <property type="match status" value="1"/>
</dbReference>
<dbReference type="OrthoDB" id="442759at2"/>
<dbReference type="InterPro" id="IPR036641">
    <property type="entry name" value="HPT_dom_sf"/>
</dbReference>
<name>U5QHP8_GLOK1</name>
<feature type="modified residue" description="4-aspartylphosphate" evidence="3">
    <location>
        <position position="51"/>
    </location>
</feature>
<dbReference type="PANTHER" id="PTHR48111:SF15">
    <property type="entry name" value="OMPR SUBFAMILY"/>
    <property type="match status" value="1"/>
</dbReference>
<dbReference type="GO" id="GO:0005829">
    <property type="term" value="C:cytosol"/>
    <property type="evidence" value="ECO:0007669"/>
    <property type="project" value="TreeGrafter"/>
</dbReference>
<sequence length="596" mass="65710">MKILLAEDDEAQAEAIRAFLSAQRYSVEVVHDGRAAQDLAAIYSFDLALLDVGLPGLSGIEVCRWLRKEGRRLPVLLLTGRDGSADKVAGLDAGADDYLVKPCDLPELAARIRALLRRGAAGSAPVLGWGKLQFDPSNCQVHWQDQLLRLSPKEYSLLELFLRGGRRVYSRAAIIDHLWPMEEPPEEDTVKAHIKGLRHKLREAGAPADLIETVYGLGYRLKSPEPKPDEGLPAALAAVWERHKETIFLRLEPLEAARRAELSGQLSAQLRDEARQAAHKLTGSLGTFGLGEGSRLARTLEQALQRSGPLTDRFTTDLAALRRELERAGGKAAIAPQEAGRVPVLLAVDVEVQVWTQISAFAAGNYALLHVRGVPEAQRAIEKQRPDLAAIDLHPAGLEPGDRSRRWELVAALVAEAVPVLVLGEADAFLERVEAARRGSRAFVERTIEARLFWKVIQRTLAQRGTQAKVMIVDDDRELLAALQTLLADWPLELVTLSDPHQFWPLLASARPDLLVLDVEMPDISGVELCRIVRADPAWQQLPVLFLSAHTDAATVQRLWLSGADDYIQKPVSGADLAARILNRLDRLHAQSELLR</sequence>
<dbReference type="STRING" id="1183438.GKIL_2251"/>
<evidence type="ECO:0000259" key="5">
    <source>
        <dbReference type="PROSITE" id="PS50110"/>
    </source>
</evidence>
<dbReference type="HOGENOM" id="CLU_000445_11_38_3"/>
<dbReference type="PANTHER" id="PTHR48111">
    <property type="entry name" value="REGULATOR OF RPOS"/>
    <property type="match status" value="1"/>
</dbReference>
<feature type="domain" description="HPt" evidence="6">
    <location>
        <begin position="240"/>
        <end position="336"/>
    </location>
</feature>
<dbReference type="Gene3D" id="1.10.10.10">
    <property type="entry name" value="Winged helix-like DNA-binding domain superfamily/Winged helix DNA-binding domain"/>
    <property type="match status" value="1"/>
</dbReference>
<organism evidence="8 9">
    <name type="scientific">Gloeobacter kilaueensis (strain ATCC BAA-2537 / CCAP 1431/1 / ULC 316 / JS1)</name>
    <dbReference type="NCBI Taxonomy" id="1183438"/>
    <lineage>
        <taxon>Bacteria</taxon>
        <taxon>Bacillati</taxon>
        <taxon>Cyanobacteriota</taxon>
        <taxon>Cyanophyceae</taxon>
        <taxon>Gloeobacterales</taxon>
        <taxon>Gloeobacteraceae</taxon>
        <taxon>Gloeobacter</taxon>
    </lineage>
</organism>
<feature type="domain" description="Response regulatory" evidence="5">
    <location>
        <begin position="2"/>
        <end position="116"/>
    </location>
</feature>
<dbReference type="InterPro" id="IPR016032">
    <property type="entry name" value="Sig_transdc_resp-reg_C-effctor"/>
</dbReference>
<feature type="modified residue" description="4-aspartylphosphate" evidence="3">
    <location>
        <position position="518"/>
    </location>
</feature>
<dbReference type="InterPro" id="IPR001789">
    <property type="entry name" value="Sig_transdc_resp-reg_receiver"/>
</dbReference>
<evidence type="ECO:0000256" key="2">
    <source>
        <dbReference type="PROSITE-ProRule" id="PRU00110"/>
    </source>
</evidence>
<evidence type="ECO:0000313" key="9">
    <source>
        <dbReference type="Proteomes" id="UP000017396"/>
    </source>
</evidence>
<dbReference type="EMBL" id="CP003587">
    <property type="protein sequence ID" value="AGY58497.1"/>
    <property type="molecule type" value="Genomic_DNA"/>
</dbReference>
<dbReference type="SUPFAM" id="SSF47226">
    <property type="entry name" value="Histidine-containing phosphotransfer domain, HPT domain"/>
    <property type="match status" value="1"/>
</dbReference>
<dbReference type="Pfam" id="PF00486">
    <property type="entry name" value="Trans_reg_C"/>
    <property type="match status" value="1"/>
</dbReference>
<evidence type="ECO:0000256" key="1">
    <source>
        <dbReference type="ARBA" id="ARBA00023125"/>
    </source>
</evidence>
<dbReference type="InterPro" id="IPR011006">
    <property type="entry name" value="CheY-like_superfamily"/>
</dbReference>
<dbReference type="SMART" id="SM00448">
    <property type="entry name" value="REC"/>
    <property type="match status" value="2"/>
</dbReference>
<dbReference type="PROSITE" id="PS50110">
    <property type="entry name" value="RESPONSE_REGULATORY"/>
    <property type="match status" value="2"/>
</dbReference>
<feature type="modified residue" description="Phosphohistidine" evidence="2">
    <location>
        <position position="279"/>
    </location>
</feature>
<dbReference type="KEGG" id="glj:GKIL_2251"/>
<dbReference type="RefSeq" id="WP_023173654.1">
    <property type="nucleotide sequence ID" value="NC_022600.1"/>
</dbReference>
<proteinExistence type="predicted"/>
<dbReference type="Pfam" id="PF00072">
    <property type="entry name" value="Response_reg"/>
    <property type="match status" value="2"/>
</dbReference>
<reference evidence="8 9" key="1">
    <citation type="journal article" date="2013" name="PLoS ONE">
        <title>Cultivation and Complete Genome Sequencing of Gloeobacter kilaueensis sp. nov., from a Lava Cave in Kilauea Caldera, Hawai'i.</title>
        <authorList>
            <person name="Saw J.H."/>
            <person name="Schatz M."/>
            <person name="Brown M.V."/>
            <person name="Kunkel D.D."/>
            <person name="Foster J.S."/>
            <person name="Shick H."/>
            <person name="Christensen S."/>
            <person name="Hou S."/>
            <person name="Wan X."/>
            <person name="Donachie S.P."/>
        </authorList>
    </citation>
    <scope>NUCLEOTIDE SEQUENCE [LARGE SCALE GENOMIC DNA]</scope>
    <source>
        <strain evidence="9">JS</strain>
    </source>
</reference>
<dbReference type="GO" id="GO:0006355">
    <property type="term" value="P:regulation of DNA-templated transcription"/>
    <property type="evidence" value="ECO:0007669"/>
    <property type="project" value="InterPro"/>
</dbReference>